<organism evidence="1 2">
    <name type="scientific">Thalassoglobus neptunius</name>
    <dbReference type="NCBI Taxonomy" id="1938619"/>
    <lineage>
        <taxon>Bacteria</taxon>
        <taxon>Pseudomonadati</taxon>
        <taxon>Planctomycetota</taxon>
        <taxon>Planctomycetia</taxon>
        <taxon>Planctomycetales</taxon>
        <taxon>Planctomycetaceae</taxon>
        <taxon>Thalassoglobus</taxon>
    </lineage>
</organism>
<dbReference type="Proteomes" id="UP000317243">
    <property type="component" value="Unassembled WGS sequence"/>
</dbReference>
<dbReference type="AlphaFoldDB" id="A0A5C5WX82"/>
<reference evidence="1 2" key="1">
    <citation type="submission" date="2019-02" db="EMBL/GenBank/DDBJ databases">
        <title>Deep-cultivation of Planctomycetes and their phenomic and genomic characterization uncovers novel biology.</title>
        <authorList>
            <person name="Wiegand S."/>
            <person name="Jogler M."/>
            <person name="Boedeker C."/>
            <person name="Pinto D."/>
            <person name="Vollmers J."/>
            <person name="Rivas-Marin E."/>
            <person name="Kohn T."/>
            <person name="Peeters S.H."/>
            <person name="Heuer A."/>
            <person name="Rast P."/>
            <person name="Oberbeckmann S."/>
            <person name="Bunk B."/>
            <person name="Jeske O."/>
            <person name="Meyerdierks A."/>
            <person name="Storesund J.E."/>
            <person name="Kallscheuer N."/>
            <person name="Luecker S."/>
            <person name="Lage O.M."/>
            <person name="Pohl T."/>
            <person name="Merkel B.J."/>
            <person name="Hornburger P."/>
            <person name="Mueller R.-W."/>
            <person name="Bruemmer F."/>
            <person name="Labrenz M."/>
            <person name="Spormann A.M."/>
            <person name="Op Den Camp H."/>
            <person name="Overmann J."/>
            <person name="Amann R."/>
            <person name="Jetten M.S.M."/>
            <person name="Mascher T."/>
            <person name="Medema M.H."/>
            <person name="Devos D.P."/>
            <person name="Kaster A.-K."/>
            <person name="Ovreas L."/>
            <person name="Rohde M."/>
            <person name="Galperin M.Y."/>
            <person name="Jogler C."/>
        </authorList>
    </citation>
    <scope>NUCLEOTIDE SEQUENCE [LARGE SCALE GENOMIC DNA]</scope>
    <source>
        <strain evidence="1 2">KOR42</strain>
    </source>
</reference>
<gene>
    <name evidence="1" type="ORF">KOR42_29540</name>
</gene>
<evidence type="ECO:0000313" key="1">
    <source>
        <dbReference type="EMBL" id="TWT55326.1"/>
    </source>
</evidence>
<protein>
    <submittedName>
        <fullName evidence="1">Uncharacterized protein</fullName>
    </submittedName>
</protein>
<name>A0A5C5WX82_9PLAN</name>
<comment type="caution">
    <text evidence="1">The sequence shown here is derived from an EMBL/GenBank/DDBJ whole genome shotgun (WGS) entry which is preliminary data.</text>
</comment>
<accession>A0A5C5WX82</accession>
<dbReference type="EMBL" id="SIHI01000005">
    <property type="protein sequence ID" value="TWT55326.1"/>
    <property type="molecule type" value="Genomic_DNA"/>
</dbReference>
<evidence type="ECO:0000313" key="2">
    <source>
        <dbReference type="Proteomes" id="UP000317243"/>
    </source>
</evidence>
<keyword evidence="2" id="KW-1185">Reference proteome</keyword>
<proteinExistence type="predicted"/>
<sequence length="195" mass="22146">MVAEVVSLSMRIARKYLAPYSHRNSPKKFTQEQLITCLILKAYLNKSKRTKKGHRALTIITCVRFKTSSTTARERVLSTELQTKYSWPTPRPKIATDNADQLSTTESVVSWPYSFRHNIVGRSSFECRAIHDILVPNATGDLQCQTLSCVFIDDRKPLHNTRHAATSQSGDNRIVDVIGVPWLKWSIRNESLTAD</sequence>